<gene>
    <name evidence="1" type="ORF">ACJEBI_06435</name>
</gene>
<keyword evidence="2" id="KW-1185">Reference proteome</keyword>
<dbReference type="RefSeq" id="WP_406579806.1">
    <property type="nucleotide sequence ID" value="NZ_JBJHQH010000004.1"/>
</dbReference>
<organism evidence="1 2">
    <name type="scientific">Bacillus salipaludis</name>
    <dbReference type="NCBI Taxonomy" id="2547811"/>
    <lineage>
        <taxon>Bacteria</taxon>
        <taxon>Bacillati</taxon>
        <taxon>Bacillota</taxon>
        <taxon>Bacilli</taxon>
        <taxon>Bacillales</taxon>
        <taxon>Bacillaceae</taxon>
        <taxon>Bacillus</taxon>
    </lineage>
</organism>
<name>A0ABW8RCB8_9BACI</name>
<reference evidence="1 2" key="1">
    <citation type="submission" date="2024-11" db="EMBL/GenBank/DDBJ databases">
        <authorList>
            <person name="Lucas J.A."/>
        </authorList>
    </citation>
    <scope>NUCLEOTIDE SEQUENCE [LARGE SCALE GENOMIC DNA]</scope>
    <source>
        <strain evidence="1 2">Z 5.4</strain>
    </source>
</reference>
<comment type="caution">
    <text evidence="1">The sequence shown here is derived from an EMBL/GenBank/DDBJ whole genome shotgun (WGS) entry which is preliminary data.</text>
</comment>
<protein>
    <submittedName>
        <fullName evidence="1">Uncharacterized protein</fullName>
    </submittedName>
</protein>
<proteinExistence type="predicted"/>
<accession>A0ABW8RCB8</accession>
<evidence type="ECO:0000313" key="2">
    <source>
        <dbReference type="Proteomes" id="UP001623041"/>
    </source>
</evidence>
<dbReference type="Proteomes" id="UP001623041">
    <property type="component" value="Unassembled WGS sequence"/>
</dbReference>
<dbReference type="EMBL" id="JBJHQH010000004">
    <property type="protein sequence ID" value="MFK9091113.1"/>
    <property type="molecule type" value="Genomic_DNA"/>
</dbReference>
<sequence length="45" mass="5364">MYQYKFNSMSTMVQIMISQELYANDMMPIYKQFELVENTCSKNGL</sequence>
<evidence type="ECO:0000313" key="1">
    <source>
        <dbReference type="EMBL" id="MFK9091113.1"/>
    </source>
</evidence>